<proteinExistence type="predicted"/>
<evidence type="ECO:0000313" key="1">
    <source>
        <dbReference type="EMBL" id="KAG8545787.1"/>
    </source>
</evidence>
<comment type="caution">
    <text evidence="1">The sequence shown here is derived from an EMBL/GenBank/DDBJ whole genome shotgun (WGS) entry which is preliminary data.</text>
</comment>
<gene>
    <name evidence="1" type="ORF">GDO81_020301</name>
</gene>
<dbReference type="EMBL" id="WNYA01001425">
    <property type="protein sequence ID" value="KAG8545787.1"/>
    <property type="molecule type" value="Genomic_DNA"/>
</dbReference>
<keyword evidence="2" id="KW-1185">Reference proteome</keyword>
<name>A0AAV6Z8B8_ENGPU</name>
<organism evidence="1 2">
    <name type="scientific">Engystomops pustulosus</name>
    <name type="common">Tungara frog</name>
    <name type="synonym">Physalaemus pustulosus</name>
    <dbReference type="NCBI Taxonomy" id="76066"/>
    <lineage>
        <taxon>Eukaryota</taxon>
        <taxon>Metazoa</taxon>
        <taxon>Chordata</taxon>
        <taxon>Craniata</taxon>
        <taxon>Vertebrata</taxon>
        <taxon>Euteleostomi</taxon>
        <taxon>Amphibia</taxon>
        <taxon>Batrachia</taxon>
        <taxon>Anura</taxon>
        <taxon>Neobatrachia</taxon>
        <taxon>Hyloidea</taxon>
        <taxon>Leptodactylidae</taxon>
        <taxon>Leiuperinae</taxon>
        <taxon>Engystomops</taxon>
    </lineage>
</organism>
<dbReference type="AlphaFoldDB" id="A0AAV6Z8B8"/>
<sequence>MDYIWTRTLDSSWPLSRSCPTGSTCGLVYGLYLDKNVRFIMATLQVLSCR</sequence>
<protein>
    <submittedName>
        <fullName evidence="1">Uncharacterized protein</fullName>
    </submittedName>
</protein>
<reference evidence="1" key="1">
    <citation type="thesis" date="2020" institute="ProQuest LLC" country="789 East Eisenhower Parkway, Ann Arbor, MI, USA">
        <title>Comparative Genomics and Chromosome Evolution.</title>
        <authorList>
            <person name="Mudd A.B."/>
        </authorList>
    </citation>
    <scope>NUCLEOTIDE SEQUENCE</scope>
    <source>
        <strain evidence="1">237g6f4</strain>
        <tissue evidence="1">Blood</tissue>
    </source>
</reference>
<dbReference type="Proteomes" id="UP000824782">
    <property type="component" value="Unassembled WGS sequence"/>
</dbReference>
<accession>A0AAV6Z8B8</accession>
<evidence type="ECO:0000313" key="2">
    <source>
        <dbReference type="Proteomes" id="UP000824782"/>
    </source>
</evidence>